<protein>
    <submittedName>
        <fullName evidence="2">UDP-glucose 4-epimerase</fullName>
    </submittedName>
</protein>
<dbReference type="InterPro" id="IPR036291">
    <property type="entry name" value="NAD(P)-bd_dom_sf"/>
</dbReference>
<dbReference type="STRING" id="1043493.SAMN05421637_2566"/>
<dbReference type="EMBL" id="FNZI01000007">
    <property type="protein sequence ID" value="SEJ65745.1"/>
    <property type="molecule type" value="Genomic_DNA"/>
</dbReference>
<gene>
    <name evidence="2" type="ORF">SAMN05421637_2566</name>
</gene>
<dbReference type="SUPFAM" id="SSF51735">
    <property type="entry name" value="NAD(P)-binding Rossmann-fold domains"/>
    <property type="match status" value="1"/>
</dbReference>
<sequence length="288" mass="30074">MSTVYDVAVVGSGGFLGSTIAAHLTSAGAAVTGFTREDPILADDALAPRAHDVPVIVWAAGGITPTVAAEDPDAVEAELDAFRAFARAAAARPVPPRIVLLSSGGAIYGRPAVPPYAESEPPHPPNAYGAYKLAQERIVSEAGLDLTAIRIANAYGPAQRGARGQGVLAIWMREVREGRAVTLHGDGAVARDYVHADDVADLVARVIAHEAPPRVVNCGSGTPTSLADLLALLREVAGDALRVEQLPHRGVDPDSTWLDVARARNELGWEPRIALADGIADMWARTSA</sequence>
<feature type="domain" description="NAD-dependent epimerase/dehydratase" evidence="1">
    <location>
        <begin position="7"/>
        <end position="219"/>
    </location>
</feature>
<dbReference type="Pfam" id="PF01370">
    <property type="entry name" value="Epimerase"/>
    <property type="match status" value="1"/>
</dbReference>
<dbReference type="RefSeq" id="WP_042216620.1">
    <property type="nucleotide sequence ID" value="NZ_BBLU01000019.1"/>
</dbReference>
<proteinExistence type="predicted"/>
<dbReference type="AlphaFoldDB" id="A0A1H7AXI5"/>
<dbReference type="PRINTS" id="PR01713">
    <property type="entry name" value="NUCEPIMERASE"/>
</dbReference>
<dbReference type="eggNOG" id="COG0451">
    <property type="taxonomic scope" value="Bacteria"/>
</dbReference>
<dbReference type="Proteomes" id="UP000183315">
    <property type="component" value="Unassembled WGS sequence"/>
</dbReference>
<dbReference type="InterPro" id="IPR001509">
    <property type="entry name" value="Epimerase_deHydtase"/>
</dbReference>
<dbReference type="OrthoDB" id="9801785at2"/>
<organism evidence="2 3">
    <name type="scientific">Demequina mangrovi</name>
    <dbReference type="NCBI Taxonomy" id="1043493"/>
    <lineage>
        <taxon>Bacteria</taxon>
        <taxon>Bacillati</taxon>
        <taxon>Actinomycetota</taxon>
        <taxon>Actinomycetes</taxon>
        <taxon>Micrococcales</taxon>
        <taxon>Demequinaceae</taxon>
        <taxon>Demequina</taxon>
    </lineage>
</organism>
<evidence type="ECO:0000313" key="2">
    <source>
        <dbReference type="EMBL" id="SEJ65745.1"/>
    </source>
</evidence>
<dbReference type="PANTHER" id="PTHR43245:SF13">
    <property type="entry name" value="UDP-D-APIOSE_UDP-D-XYLOSE SYNTHASE 2"/>
    <property type="match status" value="1"/>
</dbReference>
<evidence type="ECO:0000259" key="1">
    <source>
        <dbReference type="Pfam" id="PF01370"/>
    </source>
</evidence>
<dbReference type="InterPro" id="IPR050177">
    <property type="entry name" value="Lipid_A_modif_metabolic_enz"/>
</dbReference>
<keyword evidence="3" id="KW-1185">Reference proteome</keyword>
<dbReference type="PANTHER" id="PTHR43245">
    <property type="entry name" value="BIFUNCTIONAL POLYMYXIN RESISTANCE PROTEIN ARNA"/>
    <property type="match status" value="1"/>
</dbReference>
<dbReference type="Gene3D" id="3.40.50.720">
    <property type="entry name" value="NAD(P)-binding Rossmann-like Domain"/>
    <property type="match status" value="1"/>
</dbReference>
<evidence type="ECO:0000313" key="3">
    <source>
        <dbReference type="Proteomes" id="UP000183315"/>
    </source>
</evidence>
<reference evidence="3" key="1">
    <citation type="submission" date="2016-10" db="EMBL/GenBank/DDBJ databases">
        <authorList>
            <person name="Varghese N."/>
        </authorList>
    </citation>
    <scope>NUCLEOTIDE SEQUENCE [LARGE SCALE GENOMIC DNA]</scope>
    <source>
        <strain evidence="3">DSM 24868</strain>
    </source>
</reference>
<accession>A0A1H7AXI5</accession>
<name>A0A1H7AXI5_9MICO</name>